<comment type="caution">
    <text evidence="1">The sequence shown here is derived from an EMBL/GenBank/DDBJ whole genome shotgun (WGS) entry which is preliminary data.</text>
</comment>
<evidence type="ECO:0000313" key="2">
    <source>
        <dbReference type="EMBL" id="KAE8961655.1"/>
    </source>
</evidence>
<dbReference type="AlphaFoldDB" id="A0A6A3GWJ4"/>
<dbReference type="EMBL" id="QXFV01006370">
    <property type="protein sequence ID" value="KAE8961655.1"/>
    <property type="molecule type" value="Genomic_DNA"/>
</dbReference>
<name>A0A6A3GWJ4_9STRA</name>
<dbReference type="OrthoDB" id="10430575at2759"/>
<evidence type="ECO:0000313" key="4">
    <source>
        <dbReference type="Proteomes" id="UP000435112"/>
    </source>
</evidence>
<proteinExistence type="predicted"/>
<accession>A0A6A3GWJ4</accession>
<evidence type="ECO:0000313" key="1">
    <source>
        <dbReference type="EMBL" id="KAE8961347.1"/>
    </source>
</evidence>
<protein>
    <submittedName>
        <fullName evidence="1">Uncharacterized protein</fullName>
    </submittedName>
</protein>
<organism evidence="1 4">
    <name type="scientific">Phytophthora rubi</name>
    <dbReference type="NCBI Taxonomy" id="129364"/>
    <lineage>
        <taxon>Eukaryota</taxon>
        <taxon>Sar</taxon>
        <taxon>Stramenopiles</taxon>
        <taxon>Oomycota</taxon>
        <taxon>Peronosporomycetes</taxon>
        <taxon>Peronosporales</taxon>
        <taxon>Peronosporaceae</taxon>
        <taxon>Phytophthora</taxon>
    </lineage>
</organism>
<dbReference type="Proteomes" id="UP000429607">
    <property type="component" value="Unassembled WGS sequence"/>
</dbReference>
<reference evidence="3 4" key="1">
    <citation type="submission" date="2018-09" db="EMBL/GenBank/DDBJ databases">
        <title>Genomic investigation of the strawberry pathogen Phytophthora fragariae indicates pathogenicity is determined by transcriptional variation in three key races.</title>
        <authorList>
            <person name="Adams T.M."/>
            <person name="Armitage A.D."/>
            <person name="Sobczyk M.K."/>
            <person name="Bates H.J."/>
            <person name="Dunwell J.M."/>
            <person name="Nellist C.F."/>
            <person name="Harrison R.J."/>
        </authorList>
    </citation>
    <scope>NUCLEOTIDE SEQUENCE [LARGE SCALE GENOMIC DNA]</scope>
    <source>
        <strain evidence="2 3">SCRP249</strain>
        <strain evidence="1 4">SCRP324</strain>
    </source>
</reference>
<gene>
    <name evidence="2" type="ORF">PR001_g29973</name>
    <name evidence="1" type="ORF">PR002_g29928</name>
</gene>
<sequence>MPILTLTISSAFSGGGSTTFSICAIKIRNGFTFERDLRGYIFLYFFRLTQASYPVSIYSC</sequence>
<dbReference type="EMBL" id="QXFU01006326">
    <property type="protein sequence ID" value="KAE8961347.1"/>
    <property type="molecule type" value="Genomic_DNA"/>
</dbReference>
<evidence type="ECO:0000313" key="3">
    <source>
        <dbReference type="Proteomes" id="UP000429607"/>
    </source>
</evidence>
<dbReference type="Proteomes" id="UP000435112">
    <property type="component" value="Unassembled WGS sequence"/>
</dbReference>